<protein>
    <submittedName>
        <fullName evidence="2">Uncharacterized protein</fullName>
    </submittedName>
</protein>
<reference evidence="2" key="1">
    <citation type="journal article" date="2021" name="Nat. Commun.">
        <title>Genetic determinants of endophytism in the Arabidopsis root mycobiome.</title>
        <authorList>
            <person name="Mesny F."/>
            <person name="Miyauchi S."/>
            <person name="Thiergart T."/>
            <person name="Pickel B."/>
            <person name="Atanasova L."/>
            <person name="Karlsson M."/>
            <person name="Huettel B."/>
            <person name="Barry K.W."/>
            <person name="Haridas S."/>
            <person name="Chen C."/>
            <person name="Bauer D."/>
            <person name="Andreopoulos W."/>
            <person name="Pangilinan J."/>
            <person name="LaButti K."/>
            <person name="Riley R."/>
            <person name="Lipzen A."/>
            <person name="Clum A."/>
            <person name="Drula E."/>
            <person name="Henrissat B."/>
            <person name="Kohler A."/>
            <person name="Grigoriev I.V."/>
            <person name="Martin F.M."/>
            <person name="Hacquard S."/>
        </authorList>
    </citation>
    <scope>NUCLEOTIDE SEQUENCE</scope>
    <source>
        <strain evidence="2">MPI-CAGE-AT-0016</strain>
    </source>
</reference>
<organism evidence="2 3">
    <name type="scientific">Plectosphaerella cucumerina</name>
    <dbReference type="NCBI Taxonomy" id="40658"/>
    <lineage>
        <taxon>Eukaryota</taxon>
        <taxon>Fungi</taxon>
        <taxon>Dikarya</taxon>
        <taxon>Ascomycota</taxon>
        <taxon>Pezizomycotina</taxon>
        <taxon>Sordariomycetes</taxon>
        <taxon>Hypocreomycetidae</taxon>
        <taxon>Glomerellales</taxon>
        <taxon>Plectosphaerellaceae</taxon>
        <taxon>Plectosphaerella</taxon>
    </lineage>
</organism>
<evidence type="ECO:0000256" key="1">
    <source>
        <dbReference type="SAM" id="MobiDB-lite"/>
    </source>
</evidence>
<feature type="region of interest" description="Disordered" evidence="1">
    <location>
        <begin position="145"/>
        <end position="173"/>
    </location>
</feature>
<evidence type="ECO:0000313" key="3">
    <source>
        <dbReference type="Proteomes" id="UP000813385"/>
    </source>
</evidence>
<accession>A0A8K0T628</accession>
<dbReference type="Proteomes" id="UP000813385">
    <property type="component" value="Unassembled WGS sequence"/>
</dbReference>
<name>A0A8K0T628_9PEZI</name>
<dbReference type="AlphaFoldDB" id="A0A8K0T628"/>
<sequence length="173" mass="19220">MLVLLPPFAFSSSSSLQPPLQKSVARSFFEVPSREQHVNGAVHPFNAPQSLICVDRRLDPRPSPPTPPCRTTGLVPVVPLQPGIFVRRRHPPTTKHISIPYLPTYLAHCAPDSGLDKVQKGRDSRLTTRYSTRIRDSASLGRLDSQLHRPSLPRPLGTVPKHHRYTAKPPALL</sequence>
<gene>
    <name evidence="2" type="ORF">B0T11DRAFT_133881</name>
</gene>
<evidence type="ECO:0000313" key="2">
    <source>
        <dbReference type="EMBL" id="KAH7349691.1"/>
    </source>
</evidence>
<keyword evidence="3" id="KW-1185">Reference proteome</keyword>
<comment type="caution">
    <text evidence="2">The sequence shown here is derived from an EMBL/GenBank/DDBJ whole genome shotgun (WGS) entry which is preliminary data.</text>
</comment>
<proteinExistence type="predicted"/>
<dbReference type="EMBL" id="JAGPXD010000006">
    <property type="protein sequence ID" value="KAH7349691.1"/>
    <property type="molecule type" value="Genomic_DNA"/>
</dbReference>